<name>A0A7W5TVK4_9MICC</name>
<keyword evidence="3" id="KW-1185">Reference proteome</keyword>
<dbReference type="InterPro" id="IPR037523">
    <property type="entry name" value="VOC_core"/>
</dbReference>
<proteinExistence type="predicted"/>
<organism evidence="2 3">
    <name type="scientific">Garicola koreensis</name>
    <dbReference type="NCBI Taxonomy" id="1262554"/>
    <lineage>
        <taxon>Bacteria</taxon>
        <taxon>Bacillati</taxon>
        <taxon>Actinomycetota</taxon>
        <taxon>Actinomycetes</taxon>
        <taxon>Micrococcales</taxon>
        <taxon>Micrococcaceae</taxon>
        <taxon>Garicola</taxon>
    </lineage>
</organism>
<feature type="domain" description="VOC" evidence="1">
    <location>
        <begin position="3"/>
        <end position="116"/>
    </location>
</feature>
<dbReference type="Proteomes" id="UP000547528">
    <property type="component" value="Unassembled WGS sequence"/>
</dbReference>
<dbReference type="EMBL" id="JACIBT010000007">
    <property type="protein sequence ID" value="MBB3668069.1"/>
    <property type="molecule type" value="Genomic_DNA"/>
</dbReference>
<dbReference type="InterPro" id="IPR029068">
    <property type="entry name" value="Glyas_Bleomycin-R_OHBP_Dase"/>
</dbReference>
<sequence>MDILSSRVLLRPVDLAAVQSFYRDVLKLGVAREFGSGDHAGVVFFLGSGTLEVSGTREPGPSTLKLWLQVRDVHAEVQRLAQLGVTVTREAREELWGLIEAWIEDPDGTQIVLVEVPTDHPMRRDQRQL</sequence>
<dbReference type="AlphaFoldDB" id="A0A7W5TVK4"/>
<dbReference type="InterPro" id="IPR004360">
    <property type="entry name" value="Glyas_Fos-R_dOase_dom"/>
</dbReference>
<dbReference type="SUPFAM" id="SSF54593">
    <property type="entry name" value="Glyoxalase/Bleomycin resistance protein/Dihydroxybiphenyl dioxygenase"/>
    <property type="match status" value="1"/>
</dbReference>
<evidence type="ECO:0000259" key="1">
    <source>
        <dbReference type="PROSITE" id="PS51819"/>
    </source>
</evidence>
<dbReference type="Pfam" id="PF00903">
    <property type="entry name" value="Glyoxalase"/>
    <property type="match status" value="1"/>
</dbReference>
<evidence type="ECO:0000313" key="3">
    <source>
        <dbReference type="Proteomes" id="UP000547528"/>
    </source>
</evidence>
<protein>
    <submittedName>
        <fullName evidence="2">Putative enzyme related to lactoylglutathione lyase</fullName>
    </submittedName>
</protein>
<dbReference type="RefSeq" id="WP_183358492.1">
    <property type="nucleotide sequence ID" value="NZ_BAABKR010000001.1"/>
</dbReference>
<dbReference type="Gene3D" id="3.10.180.10">
    <property type="entry name" value="2,3-Dihydroxybiphenyl 1,2-Dioxygenase, domain 1"/>
    <property type="match status" value="1"/>
</dbReference>
<comment type="caution">
    <text evidence="2">The sequence shown here is derived from an EMBL/GenBank/DDBJ whole genome shotgun (WGS) entry which is preliminary data.</text>
</comment>
<evidence type="ECO:0000313" key="2">
    <source>
        <dbReference type="EMBL" id="MBB3668069.1"/>
    </source>
</evidence>
<keyword evidence="2" id="KW-0456">Lyase</keyword>
<accession>A0A7W5TVK4</accession>
<dbReference type="PROSITE" id="PS51819">
    <property type="entry name" value="VOC"/>
    <property type="match status" value="1"/>
</dbReference>
<reference evidence="2 3" key="1">
    <citation type="submission" date="2020-08" db="EMBL/GenBank/DDBJ databases">
        <title>Sequencing the genomes of 1000 actinobacteria strains.</title>
        <authorList>
            <person name="Klenk H.-P."/>
        </authorList>
    </citation>
    <scope>NUCLEOTIDE SEQUENCE [LARGE SCALE GENOMIC DNA]</scope>
    <source>
        <strain evidence="2 3">DSM 28238</strain>
    </source>
</reference>
<gene>
    <name evidence="2" type="ORF">FHX47_001698</name>
</gene>
<dbReference type="GO" id="GO:0016829">
    <property type="term" value="F:lyase activity"/>
    <property type="evidence" value="ECO:0007669"/>
    <property type="project" value="UniProtKB-KW"/>
</dbReference>